<dbReference type="InterPro" id="IPR007168">
    <property type="entry name" value="Phageshock_PspC_N"/>
</dbReference>
<accession>A0A7Y9FJB9</accession>
<dbReference type="Pfam" id="PF04024">
    <property type="entry name" value="PspC"/>
    <property type="match status" value="1"/>
</dbReference>
<dbReference type="EMBL" id="BONN01000003">
    <property type="protein sequence ID" value="GIG32123.1"/>
    <property type="molecule type" value="Genomic_DNA"/>
</dbReference>
<dbReference type="Proteomes" id="UP000577956">
    <property type="component" value="Unassembled WGS sequence"/>
</dbReference>
<feature type="domain" description="Phage shock protein PspC N-terminal" evidence="2">
    <location>
        <begin position="12"/>
        <end position="67"/>
    </location>
</feature>
<dbReference type="EMBL" id="JACCBK010000001">
    <property type="protein sequence ID" value="NYD87091.1"/>
    <property type="molecule type" value="Genomic_DNA"/>
</dbReference>
<keyword evidence="1" id="KW-0472">Membrane</keyword>
<evidence type="ECO:0000313" key="6">
    <source>
        <dbReference type="Proteomes" id="UP000618382"/>
    </source>
</evidence>
<keyword evidence="1" id="KW-0812">Transmembrane</keyword>
<evidence type="ECO:0000313" key="3">
    <source>
        <dbReference type="EMBL" id="GIG32123.1"/>
    </source>
</evidence>
<dbReference type="AlphaFoldDB" id="A0A7Y9FJB9"/>
<reference evidence="3 6" key="2">
    <citation type="submission" date="2021-01" db="EMBL/GenBank/DDBJ databases">
        <title>Whole genome shotgun sequence of Cellulomonas oligotrophica NBRC 109435.</title>
        <authorList>
            <person name="Komaki H."/>
            <person name="Tamura T."/>
        </authorList>
    </citation>
    <scope>NUCLEOTIDE SEQUENCE [LARGE SCALE GENOMIC DNA]</scope>
    <source>
        <strain evidence="3 6">NBRC 109435</strain>
    </source>
</reference>
<protein>
    <submittedName>
        <fullName evidence="4">Phage shock protein PspC (Stress-responsive transcriptional regulator)</fullName>
    </submittedName>
</protein>
<organism evidence="4 5">
    <name type="scientific">Cellulomonas oligotrophica</name>
    <dbReference type="NCBI Taxonomy" id="931536"/>
    <lineage>
        <taxon>Bacteria</taxon>
        <taxon>Bacillati</taxon>
        <taxon>Actinomycetota</taxon>
        <taxon>Actinomycetes</taxon>
        <taxon>Micrococcales</taxon>
        <taxon>Cellulomonadaceae</taxon>
        <taxon>Cellulomonas</taxon>
    </lineage>
</organism>
<proteinExistence type="predicted"/>
<dbReference type="Proteomes" id="UP000618382">
    <property type="component" value="Unassembled WGS sequence"/>
</dbReference>
<evidence type="ECO:0000313" key="4">
    <source>
        <dbReference type="EMBL" id="NYD87091.1"/>
    </source>
</evidence>
<sequence length="76" mass="8058">MDAIRAGFARAGLVRPFAGRWVAGVCAGVGERIGAPAWLLRVILVALTVLPGSALLVYAALWLCMPDSSWVPPARR</sequence>
<keyword evidence="1" id="KW-1133">Transmembrane helix</keyword>
<dbReference type="RefSeq" id="WP_140459554.1">
    <property type="nucleotide sequence ID" value="NZ_BAABFI010000009.1"/>
</dbReference>
<gene>
    <name evidence="4" type="ORF">BKA21_002640</name>
    <name evidence="3" type="ORF">Col01nite_12820</name>
</gene>
<keyword evidence="6" id="KW-1185">Reference proteome</keyword>
<name>A0A7Y9FJB9_9CELL</name>
<evidence type="ECO:0000259" key="2">
    <source>
        <dbReference type="Pfam" id="PF04024"/>
    </source>
</evidence>
<reference evidence="4 5" key="1">
    <citation type="submission" date="2020-07" db="EMBL/GenBank/DDBJ databases">
        <title>Sequencing the genomes of 1000 actinobacteria strains.</title>
        <authorList>
            <person name="Klenk H.-P."/>
        </authorList>
    </citation>
    <scope>NUCLEOTIDE SEQUENCE [LARGE SCALE GENOMIC DNA]</scope>
    <source>
        <strain evidence="4 5">DSM 24482</strain>
    </source>
</reference>
<comment type="caution">
    <text evidence="4">The sequence shown here is derived from an EMBL/GenBank/DDBJ whole genome shotgun (WGS) entry which is preliminary data.</text>
</comment>
<evidence type="ECO:0000313" key="5">
    <source>
        <dbReference type="Proteomes" id="UP000577956"/>
    </source>
</evidence>
<feature type="transmembrane region" description="Helical" evidence="1">
    <location>
        <begin position="38"/>
        <end position="63"/>
    </location>
</feature>
<evidence type="ECO:0000256" key="1">
    <source>
        <dbReference type="SAM" id="Phobius"/>
    </source>
</evidence>